<dbReference type="SMART" id="SM00020">
    <property type="entry name" value="Tryp_SPc"/>
    <property type="match status" value="1"/>
</dbReference>
<dbReference type="InterPro" id="IPR009003">
    <property type="entry name" value="Peptidase_S1_PA"/>
</dbReference>
<comment type="caution">
    <text evidence="4">The sequence shown here is derived from an EMBL/GenBank/DDBJ whole genome shotgun (WGS) entry which is preliminary data.</text>
</comment>
<dbReference type="PROSITE" id="PS50240">
    <property type="entry name" value="TRYPSIN_DOM"/>
    <property type="match status" value="1"/>
</dbReference>
<dbReference type="SUPFAM" id="SSF50494">
    <property type="entry name" value="Trypsin-like serine proteases"/>
    <property type="match status" value="1"/>
</dbReference>
<dbReference type="GO" id="GO:0006508">
    <property type="term" value="P:proteolysis"/>
    <property type="evidence" value="ECO:0007669"/>
    <property type="project" value="InterPro"/>
</dbReference>
<dbReference type="InterPro" id="IPR050430">
    <property type="entry name" value="Peptidase_S1"/>
</dbReference>
<dbReference type="EMBL" id="JANBUL010000213">
    <property type="protein sequence ID" value="KAJ2778738.1"/>
    <property type="molecule type" value="Genomic_DNA"/>
</dbReference>
<evidence type="ECO:0000256" key="2">
    <source>
        <dbReference type="SAM" id="SignalP"/>
    </source>
</evidence>
<evidence type="ECO:0000259" key="3">
    <source>
        <dbReference type="PROSITE" id="PS50240"/>
    </source>
</evidence>
<sequence>MKSVGFLGLVALAAAYSVSQDDAAAAAAPRIAGGHQAAATELRSTAYLRITRPMLGNLWCTANLIAPNVLLTVGGCAAKNATASYPASDVLVSFDRTALNGAKDIANGLPVSKILIHPEDSSKNSPVSGIALITLSKPVPESTATPIKIGRGRPRAGTEARAAGFGATAGAGSYDETSFTQLTVADMKIGADAACAKEMAGYDPKTQLCAAGAAGAAACAGDTAGPLVVSGPDGKTDVLVGMSTYSFAKDLKVCGAAGSMSYYVHVAPYLDWIAKNAALDVADIAPGGTTDGSSETSAAAGMAVRLGAAGATAAAIASLLLF</sequence>
<reference evidence="4" key="1">
    <citation type="submission" date="2022-07" db="EMBL/GenBank/DDBJ databases">
        <title>Phylogenomic reconstructions and comparative analyses of Kickxellomycotina fungi.</title>
        <authorList>
            <person name="Reynolds N.K."/>
            <person name="Stajich J.E."/>
            <person name="Barry K."/>
            <person name="Grigoriev I.V."/>
            <person name="Crous P."/>
            <person name="Smith M.E."/>
        </authorList>
    </citation>
    <scope>NUCLEOTIDE SEQUENCE</scope>
    <source>
        <strain evidence="4">NBRC 105414</strain>
    </source>
</reference>
<evidence type="ECO:0000256" key="1">
    <source>
        <dbReference type="ARBA" id="ARBA00023157"/>
    </source>
</evidence>
<dbReference type="PANTHER" id="PTHR24276:SF98">
    <property type="entry name" value="FI18310P1-RELATED"/>
    <property type="match status" value="1"/>
</dbReference>
<keyword evidence="2" id="KW-0732">Signal</keyword>
<dbReference type="Proteomes" id="UP001140217">
    <property type="component" value="Unassembled WGS sequence"/>
</dbReference>
<dbReference type="Gene3D" id="2.40.10.10">
    <property type="entry name" value="Trypsin-like serine proteases"/>
    <property type="match status" value="1"/>
</dbReference>
<feature type="chain" id="PRO_5040752872" description="Peptidase S1 domain-containing protein" evidence="2">
    <location>
        <begin position="16"/>
        <end position="322"/>
    </location>
</feature>
<feature type="domain" description="Peptidase S1" evidence="3">
    <location>
        <begin position="31"/>
        <end position="278"/>
    </location>
</feature>
<keyword evidence="1" id="KW-1015">Disulfide bond</keyword>
<evidence type="ECO:0000313" key="4">
    <source>
        <dbReference type="EMBL" id="KAJ2778738.1"/>
    </source>
</evidence>
<dbReference type="InterPro" id="IPR001254">
    <property type="entry name" value="Trypsin_dom"/>
</dbReference>
<evidence type="ECO:0000313" key="5">
    <source>
        <dbReference type="Proteomes" id="UP001140217"/>
    </source>
</evidence>
<dbReference type="GO" id="GO:0004252">
    <property type="term" value="F:serine-type endopeptidase activity"/>
    <property type="evidence" value="ECO:0007669"/>
    <property type="project" value="InterPro"/>
</dbReference>
<accession>A0A9W8LGX8</accession>
<dbReference type="OrthoDB" id="6380398at2759"/>
<dbReference type="PANTHER" id="PTHR24276">
    <property type="entry name" value="POLYSERASE-RELATED"/>
    <property type="match status" value="1"/>
</dbReference>
<proteinExistence type="predicted"/>
<protein>
    <recommendedName>
        <fullName evidence="3">Peptidase S1 domain-containing protein</fullName>
    </recommendedName>
</protein>
<organism evidence="4 5">
    <name type="scientific">Coemansia javaensis</name>
    <dbReference type="NCBI Taxonomy" id="2761396"/>
    <lineage>
        <taxon>Eukaryota</taxon>
        <taxon>Fungi</taxon>
        <taxon>Fungi incertae sedis</taxon>
        <taxon>Zoopagomycota</taxon>
        <taxon>Kickxellomycotina</taxon>
        <taxon>Kickxellomycetes</taxon>
        <taxon>Kickxellales</taxon>
        <taxon>Kickxellaceae</taxon>
        <taxon>Coemansia</taxon>
    </lineage>
</organism>
<name>A0A9W8LGX8_9FUNG</name>
<dbReference type="InterPro" id="IPR043504">
    <property type="entry name" value="Peptidase_S1_PA_chymotrypsin"/>
</dbReference>
<gene>
    <name evidence="4" type="ORF">H4R18_004426</name>
</gene>
<keyword evidence="5" id="KW-1185">Reference proteome</keyword>
<dbReference type="AlphaFoldDB" id="A0A9W8LGX8"/>
<dbReference type="Pfam" id="PF00089">
    <property type="entry name" value="Trypsin"/>
    <property type="match status" value="1"/>
</dbReference>
<feature type="signal peptide" evidence="2">
    <location>
        <begin position="1"/>
        <end position="15"/>
    </location>
</feature>